<evidence type="ECO:0000313" key="2">
    <source>
        <dbReference type="EMBL" id="GMK48629.1"/>
    </source>
</evidence>
<evidence type="ECO:0000313" key="3">
    <source>
        <dbReference type="Proteomes" id="UP001285921"/>
    </source>
</evidence>
<organism evidence="2 3">
    <name type="scientific">Paenibacillus glycanilyticus</name>
    <dbReference type="NCBI Taxonomy" id="126569"/>
    <lineage>
        <taxon>Bacteria</taxon>
        <taxon>Bacillati</taxon>
        <taxon>Bacillota</taxon>
        <taxon>Bacilli</taxon>
        <taxon>Bacillales</taxon>
        <taxon>Paenibacillaceae</taxon>
        <taxon>Paenibacillus</taxon>
    </lineage>
</organism>
<sequence>MRKRIWTIVIILGFTSLAGTHAFAKENDPATEFANAITRNDYKKAQSFIDQDYVRIPEIPEHVSAQSYKLAPSPINGEQVLMVSFYDEKRKTERLAYIWELSVNYGRITQIHVLYEGFNPLADEARLIREYQTKFKRSLLTLTELPFRKVTEFHGFIEDDSSIELLYRSDEINGFLKVKAAPVTVDLDRFKFDNDDVYYTLKDGTKALYRVNNNLAYELRFHKNGMQYMLAIGNKKYLKVKYKPETLLKIANSMV</sequence>
<feature type="chain" id="PRO_5046731845" evidence="1">
    <location>
        <begin position="25"/>
        <end position="255"/>
    </location>
</feature>
<evidence type="ECO:0000256" key="1">
    <source>
        <dbReference type="SAM" id="SignalP"/>
    </source>
</evidence>
<keyword evidence="1" id="KW-0732">Signal</keyword>
<reference evidence="2 3" key="1">
    <citation type="submission" date="2023-05" db="EMBL/GenBank/DDBJ databases">
        <title>Draft genome of Paenibacillus sp. CCS26.</title>
        <authorList>
            <person name="Akita H."/>
            <person name="Shinto Y."/>
            <person name="Kimura Z."/>
        </authorList>
    </citation>
    <scope>NUCLEOTIDE SEQUENCE [LARGE SCALE GENOMIC DNA]</scope>
    <source>
        <strain evidence="2 3">CCS26</strain>
    </source>
</reference>
<dbReference type="Proteomes" id="UP001285921">
    <property type="component" value="Unassembled WGS sequence"/>
</dbReference>
<dbReference type="RefSeq" id="WP_317982143.1">
    <property type="nucleotide sequence ID" value="NZ_BTCL01000032.1"/>
</dbReference>
<gene>
    <name evidence="2" type="ORF">PghCCS26_57590</name>
</gene>
<dbReference type="EMBL" id="BTCL01000032">
    <property type="protein sequence ID" value="GMK48629.1"/>
    <property type="molecule type" value="Genomic_DNA"/>
</dbReference>
<protein>
    <submittedName>
        <fullName evidence="2">Uncharacterized protein</fullName>
    </submittedName>
</protein>
<proteinExistence type="predicted"/>
<keyword evidence="3" id="KW-1185">Reference proteome</keyword>
<feature type="signal peptide" evidence="1">
    <location>
        <begin position="1"/>
        <end position="24"/>
    </location>
</feature>
<comment type="caution">
    <text evidence="2">The sequence shown here is derived from an EMBL/GenBank/DDBJ whole genome shotgun (WGS) entry which is preliminary data.</text>
</comment>
<name>A0ABQ6NXE5_9BACL</name>
<accession>A0ABQ6NXE5</accession>